<dbReference type="CDD" id="cd16025">
    <property type="entry name" value="PAS_like"/>
    <property type="match status" value="1"/>
</dbReference>
<reference evidence="7" key="1">
    <citation type="submission" date="2020-10" db="EMBL/GenBank/DDBJ databases">
        <authorList>
            <person name="Gilroy R."/>
        </authorList>
    </citation>
    <scope>NUCLEOTIDE SEQUENCE</scope>
    <source>
        <strain evidence="7">20514</strain>
    </source>
</reference>
<gene>
    <name evidence="7" type="ORF">IAC29_03795</name>
</gene>
<dbReference type="FunFam" id="3.40.720.10:FF:000047">
    <property type="entry name" value="Arylsulfatase"/>
    <property type="match status" value="1"/>
</dbReference>
<evidence type="ECO:0000259" key="6">
    <source>
        <dbReference type="Pfam" id="PF00884"/>
    </source>
</evidence>
<dbReference type="InterPro" id="IPR050738">
    <property type="entry name" value="Sulfatase"/>
</dbReference>
<keyword evidence="4" id="KW-0106">Calcium</keyword>
<comment type="similarity">
    <text evidence="1">Belongs to the sulfatase family.</text>
</comment>
<keyword evidence="3" id="KW-0378">Hydrolase</keyword>
<dbReference type="SUPFAM" id="SSF53649">
    <property type="entry name" value="Alkaline phosphatase-like"/>
    <property type="match status" value="1"/>
</dbReference>
<proteinExistence type="inferred from homology"/>
<dbReference type="PROSITE" id="PS00149">
    <property type="entry name" value="SULFATASE_2"/>
    <property type="match status" value="1"/>
</dbReference>
<dbReference type="PANTHER" id="PTHR42693">
    <property type="entry name" value="ARYLSULFATASE FAMILY MEMBER"/>
    <property type="match status" value="1"/>
</dbReference>
<feature type="domain" description="Sulfatase N-terminal" evidence="6">
    <location>
        <begin position="18"/>
        <end position="405"/>
    </location>
</feature>
<evidence type="ECO:0000256" key="2">
    <source>
        <dbReference type="ARBA" id="ARBA00022723"/>
    </source>
</evidence>
<evidence type="ECO:0000313" key="8">
    <source>
        <dbReference type="Proteomes" id="UP000810252"/>
    </source>
</evidence>
<reference evidence="7" key="2">
    <citation type="journal article" date="2021" name="PeerJ">
        <title>Extensive microbial diversity within the chicken gut microbiome revealed by metagenomics and culture.</title>
        <authorList>
            <person name="Gilroy R."/>
            <person name="Ravi A."/>
            <person name="Getino M."/>
            <person name="Pursley I."/>
            <person name="Horton D.L."/>
            <person name="Alikhan N.F."/>
            <person name="Baker D."/>
            <person name="Gharbi K."/>
            <person name="Hall N."/>
            <person name="Watson M."/>
            <person name="Adriaenssens E.M."/>
            <person name="Foster-Nyarko E."/>
            <person name="Jarju S."/>
            <person name="Secka A."/>
            <person name="Antonio M."/>
            <person name="Oren A."/>
            <person name="Chaudhuri R.R."/>
            <person name="La Ragione R."/>
            <person name="Hildebrand F."/>
            <person name="Pallen M.J."/>
        </authorList>
    </citation>
    <scope>NUCLEOTIDE SEQUENCE</scope>
    <source>
        <strain evidence="7">20514</strain>
    </source>
</reference>
<dbReference type="InterPro" id="IPR024607">
    <property type="entry name" value="Sulfatase_CS"/>
</dbReference>
<dbReference type="InterPro" id="IPR000917">
    <property type="entry name" value="Sulfatase_N"/>
</dbReference>
<evidence type="ECO:0000256" key="5">
    <source>
        <dbReference type="PIRSR" id="PIRSR600917-52"/>
    </source>
</evidence>
<dbReference type="Gene3D" id="3.40.720.10">
    <property type="entry name" value="Alkaline Phosphatase, subunit A"/>
    <property type="match status" value="1"/>
</dbReference>
<evidence type="ECO:0000256" key="3">
    <source>
        <dbReference type="ARBA" id="ARBA00022801"/>
    </source>
</evidence>
<dbReference type="SUPFAM" id="SSF49785">
    <property type="entry name" value="Galactose-binding domain-like"/>
    <property type="match status" value="1"/>
</dbReference>
<dbReference type="EMBL" id="JADIMQ010000052">
    <property type="protein sequence ID" value="MBO8448378.1"/>
    <property type="molecule type" value="Genomic_DNA"/>
</dbReference>
<name>A0A9D9EJ10_9BACT</name>
<sequence length="673" mass="75154">MALLPLLASCRQENTGRPNIIVILADDMGYSDIGCYGGEIDTPNIDSLASEGLRWQQFYNCARSCPSRAALMTGLYPHQTGMGWMTTADMQRPQYQGYLNNSCVTLAEVLGSAGYGTYMVGKWHLSSDRQNSGDVAERWPCRRGFGKFYGIPGGTSNYFSTEIIEGDTRKRTGEDFYITDAFGDTASTYISRHDFGKAPMFLYLAFNAPHWPLHALPEDIMKYRDTYMAGWDRLREERFRRQVESGLLPEWTEPGPRDAGIPAWEDLTEAQKEEFAMRMAIYAGQVDAMDRNIGKVISAIREAGQEDNTIIMFMSDNGGCSEYISSGRSKDIDGEADTWESYRKNWANLSNTPFREYKHYTHEGGIVTPLIVKWPDGIDESLQGSIVREYGHFTDIMATCVEVSGAVYPETRDGNEIIPMEGTSLVPAFSGEKTSRGKLFWEHEGNIAVRDGRWKIVLKTGEGHVFDTGKTELYDLEADPAEMHDLSDRMPEKVREMLGDWDRWAVRADVYPIDTRLFTERKAAYRRVINGGFQDNFGDWDRKSSPGSGVSFSIETGAPVSGTKSAAVKIEDTGSVDKDASLEWAFPTDGPVLASCGFKYRASCANTLEFRIENGSGPAKEVFSETVILGKGAGQASFPDIRIPGKGEWRLVFHFGRSLPGEIVIDDVKLEFK</sequence>
<comment type="PTM">
    <text evidence="5">The conversion to 3-oxoalanine (also known as C-formylglycine, FGly), of a serine or cysteine residue in prokaryotes and of a cysteine residue in eukaryotes, is critical for catalytic activity.</text>
</comment>
<protein>
    <submittedName>
        <fullName evidence="7">Arylsulfatase</fullName>
    </submittedName>
</protein>
<comment type="caution">
    <text evidence="7">The sequence shown here is derived from an EMBL/GenBank/DDBJ whole genome shotgun (WGS) entry which is preliminary data.</text>
</comment>
<dbReference type="GO" id="GO:0004065">
    <property type="term" value="F:arylsulfatase activity"/>
    <property type="evidence" value="ECO:0007669"/>
    <property type="project" value="TreeGrafter"/>
</dbReference>
<dbReference type="Proteomes" id="UP000810252">
    <property type="component" value="Unassembled WGS sequence"/>
</dbReference>
<dbReference type="Pfam" id="PF00884">
    <property type="entry name" value="Sulfatase"/>
    <property type="match status" value="1"/>
</dbReference>
<dbReference type="AlphaFoldDB" id="A0A9D9EJ10"/>
<evidence type="ECO:0000313" key="7">
    <source>
        <dbReference type="EMBL" id="MBO8448378.1"/>
    </source>
</evidence>
<dbReference type="Gene3D" id="3.30.1120.10">
    <property type="match status" value="1"/>
</dbReference>
<dbReference type="InterPro" id="IPR008979">
    <property type="entry name" value="Galactose-bd-like_sf"/>
</dbReference>
<dbReference type="InterPro" id="IPR017850">
    <property type="entry name" value="Alkaline_phosphatase_core_sf"/>
</dbReference>
<organism evidence="7 8">
    <name type="scientific">Candidatus Cryptobacteroides merdigallinarum</name>
    <dbReference type="NCBI Taxonomy" id="2840770"/>
    <lineage>
        <taxon>Bacteria</taxon>
        <taxon>Pseudomonadati</taxon>
        <taxon>Bacteroidota</taxon>
        <taxon>Bacteroidia</taxon>
        <taxon>Bacteroidales</taxon>
        <taxon>Candidatus Cryptobacteroides</taxon>
    </lineage>
</organism>
<keyword evidence="2" id="KW-0479">Metal-binding</keyword>
<evidence type="ECO:0000256" key="1">
    <source>
        <dbReference type="ARBA" id="ARBA00008779"/>
    </source>
</evidence>
<dbReference type="PANTHER" id="PTHR42693:SF53">
    <property type="entry name" value="ENDO-4-O-SULFATASE"/>
    <property type="match status" value="1"/>
</dbReference>
<accession>A0A9D9EJ10</accession>
<feature type="modified residue" description="3-oxoalanine (Ser)" evidence="5">
    <location>
        <position position="64"/>
    </location>
</feature>
<dbReference type="Gene3D" id="2.60.120.260">
    <property type="entry name" value="Galactose-binding domain-like"/>
    <property type="match status" value="1"/>
</dbReference>
<evidence type="ECO:0000256" key="4">
    <source>
        <dbReference type="ARBA" id="ARBA00022837"/>
    </source>
</evidence>
<dbReference type="GO" id="GO:0046872">
    <property type="term" value="F:metal ion binding"/>
    <property type="evidence" value="ECO:0007669"/>
    <property type="project" value="UniProtKB-KW"/>
</dbReference>